<feature type="region of interest" description="Disordered" evidence="1">
    <location>
        <begin position="454"/>
        <end position="490"/>
    </location>
</feature>
<sequence>MGKALWIRSKLSNSIPWQLRPYFHLIADPAAGTVTVVARTPALQLPGLWQSYEQTLSPPAKPPWSWHLELASLGSLFGKAVEILPSTETSDNSAPSMGLLHRPWMDAVRNGGFVLEPAVTKRLLLSRRIDREEQSAGDVETAIDLAPEGLAISGRPRLKRSATSRWRRSKRPPEDQRFTVDIDFAIRDQVIPVQMTWQQFVWFALGSGASPYDPNLLEDHGECRSLEQRGSKRLLTITTNADRKYVQLASSPRSTRSELKYDRFSLARALAWDHVMILPEQRAQPAHKHNVSVLYCYSVGQTHGVSLYDCSIEAESYNDTRTFSATQASNWSTCLSMSTPTKASSHIVQPLTAALAWWFYDQEAMRTPGLQMPVTDRLQMVRQQSLHHLKQLDSGDLLEPRISALWQCVLPQTREKPVPRVHTDEKVGSVAGTTLATLPVNDTIKKPANVAVSDATVPSPDARKDPQQHEVTENGHNVPDATGLAAPSDPPLHVARTADAAADKRPSAILRRLRTDFAASVSMHESTELAGLIAVIHHKLKEVFARSQKRVVGVGPSELDKHYASDIEKYQRLLIGIKNTSLPPRLLDERARTSSKGMTARTALSRDEPILDCLNSLREKLQRSCLPGTKQPELTLDDESADHTLLAHIPLCFADWEKCPRQAWPVREDVAKLIDELIKALDIWTVHQKYKKEQLAKEYARLTELLKTGMKVAEEGIYTAPDSGLRELLRAYDGNVYLL</sequence>
<dbReference type="EMBL" id="NAJO01000020">
    <property type="protein sequence ID" value="OQO05015.1"/>
    <property type="molecule type" value="Genomic_DNA"/>
</dbReference>
<name>A0A1V8T0R5_9PEZI</name>
<dbReference type="InParanoid" id="A0A1V8T0R5"/>
<accession>A0A1V8T0R5</accession>
<gene>
    <name evidence="2" type="ORF">B0A48_08035</name>
</gene>
<dbReference type="Proteomes" id="UP000192596">
    <property type="component" value="Unassembled WGS sequence"/>
</dbReference>
<proteinExistence type="predicted"/>
<reference evidence="3" key="1">
    <citation type="submission" date="2017-03" db="EMBL/GenBank/DDBJ databases">
        <title>Genomes of endolithic fungi from Antarctica.</title>
        <authorList>
            <person name="Coleine C."/>
            <person name="Masonjones S."/>
            <person name="Stajich J.E."/>
        </authorList>
    </citation>
    <scope>NUCLEOTIDE SEQUENCE [LARGE SCALE GENOMIC DNA]</scope>
    <source>
        <strain evidence="3">CCFEE 5527</strain>
    </source>
</reference>
<organism evidence="2 3">
    <name type="scientific">Cryoendolithus antarcticus</name>
    <dbReference type="NCBI Taxonomy" id="1507870"/>
    <lineage>
        <taxon>Eukaryota</taxon>
        <taxon>Fungi</taxon>
        <taxon>Dikarya</taxon>
        <taxon>Ascomycota</taxon>
        <taxon>Pezizomycotina</taxon>
        <taxon>Dothideomycetes</taxon>
        <taxon>Dothideomycetidae</taxon>
        <taxon>Cladosporiales</taxon>
        <taxon>Cladosporiaceae</taxon>
        <taxon>Cryoendolithus</taxon>
    </lineage>
</organism>
<feature type="compositionally biased region" description="Basic and acidic residues" evidence="1">
    <location>
        <begin position="461"/>
        <end position="473"/>
    </location>
</feature>
<keyword evidence="3" id="KW-1185">Reference proteome</keyword>
<evidence type="ECO:0000313" key="3">
    <source>
        <dbReference type="Proteomes" id="UP000192596"/>
    </source>
</evidence>
<evidence type="ECO:0000256" key="1">
    <source>
        <dbReference type="SAM" id="MobiDB-lite"/>
    </source>
</evidence>
<comment type="caution">
    <text evidence="2">The sequence shown here is derived from an EMBL/GenBank/DDBJ whole genome shotgun (WGS) entry which is preliminary data.</text>
</comment>
<evidence type="ECO:0000313" key="2">
    <source>
        <dbReference type="EMBL" id="OQO05015.1"/>
    </source>
</evidence>
<protein>
    <submittedName>
        <fullName evidence="2">Uncharacterized protein</fullName>
    </submittedName>
</protein>
<dbReference type="OrthoDB" id="10673604at2759"/>
<dbReference type="AlphaFoldDB" id="A0A1V8T0R5"/>